<gene>
    <name evidence="2" type="ORF">GCM10023342_20590</name>
</gene>
<feature type="transmembrane region" description="Helical" evidence="1">
    <location>
        <begin position="755"/>
        <end position="776"/>
    </location>
</feature>
<feature type="transmembrane region" description="Helical" evidence="1">
    <location>
        <begin position="425"/>
        <end position="445"/>
    </location>
</feature>
<feature type="transmembrane region" description="Helical" evidence="1">
    <location>
        <begin position="378"/>
        <end position="397"/>
    </location>
</feature>
<feature type="transmembrane region" description="Helical" evidence="1">
    <location>
        <begin position="287"/>
        <end position="308"/>
    </location>
</feature>
<dbReference type="Proteomes" id="UP001500074">
    <property type="component" value="Unassembled WGS sequence"/>
</dbReference>
<feature type="transmembrane region" description="Helical" evidence="1">
    <location>
        <begin position="344"/>
        <end position="366"/>
    </location>
</feature>
<feature type="transmembrane region" description="Helical" evidence="1">
    <location>
        <begin position="314"/>
        <end position="332"/>
    </location>
</feature>
<evidence type="ECO:0000313" key="3">
    <source>
        <dbReference type="Proteomes" id="UP001500074"/>
    </source>
</evidence>
<dbReference type="RefSeq" id="WP_236254950.1">
    <property type="nucleotide sequence ID" value="NZ_BAABKI010000020.1"/>
</dbReference>
<protein>
    <submittedName>
        <fullName evidence="2">MMPL family transporter</fullName>
    </submittedName>
</protein>
<dbReference type="Gene3D" id="1.20.1640.10">
    <property type="entry name" value="Multidrug efflux transporter AcrB transmembrane domain"/>
    <property type="match status" value="1"/>
</dbReference>
<dbReference type="PANTHER" id="PTHR33406:SF13">
    <property type="entry name" value="MEMBRANE PROTEIN YDFJ"/>
    <property type="match status" value="1"/>
</dbReference>
<keyword evidence="3" id="KW-1185">Reference proteome</keyword>
<feature type="transmembrane region" description="Helical" evidence="1">
    <location>
        <begin position="650"/>
        <end position="669"/>
    </location>
</feature>
<evidence type="ECO:0000313" key="2">
    <source>
        <dbReference type="EMBL" id="GAA5176008.1"/>
    </source>
</evidence>
<feature type="transmembrane region" description="Helical" evidence="1">
    <location>
        <begin position="676"/>
        <end position="694"/>
    </location>
</feature>
<dbReference type="SUPFAM" id="SSF82866">
    <property type="entry name" value="Multidrug efflux transporter AcrB transmembrane domain"/>
    <property type="match status" value="2"/>
</dbReference>
<comment type="caution">
    <text evidence="2">The sequence shown here is derived from an EMBL/GenBank/DDBJ whole genome shotgun (WGS) entry which is preliminary data.</text>
</comment>
<accession>A0ABP9RFI2</accession>
<proteinExistence type="predicted"/>
<name>A0ABP9RFI2_9GAMM</name>
<keyword evidence="1" id="KW-0812">Transmembrane</keyword>
<dbReference type="EMBL" id="BAABKI010000020">
    <property type="protein sequence ID" value="GAA5176008.1"/>
    <property type="molecule type" value="Genomic_DNA"/>
</dbReference>
<dbReference type="PANTHER" id="PTHR33406">
    <property type="entry name" value="MEMBRANE PROTEIN MJ1562-RELATED"/>
    <property type="match status" value="1"/>
</dbReference>
<reference evidence="3" key="1">
    <citation type="journal article" date="2019" name="Int. J. Syst. Evol. Microbiol.">
        <title>The Global Catalogue of Microorganisms (GCM) 10K type strain sequencing project: providing services to taxonomists for standard genome sequencing and annotation.</title>
        <authorList>
            <consortium name="The Broad Institute Genomics Platform"/>
            <consortium name="The Broad Institute Genome Sequencing Center for Infectious Disease"/>
            <person name="Wu L."/>
            <person name="Ma J."/>
        </authorList>
    </citation>
    <scope>NUCLEOTIDE SEQUENCE [LARGE SCALE GENOMIC DNA]</scope>
    <source>
        <strain evidence="3">JCM 18472</strain>
    </source>
</reference>
<dbReference type="InterPro" id="IPR050545">
    <property type="entry name" value="Mycobact_MmpL"/>
</dbReference>
<keyword evidence="1" id="KW-1133">Transmembrane helix</keyword>
<feature type="transmembrane region" description="Helical" evidence="1">
    <location>
        <begin position="261"/>
        <end position="280"/>
    </location>
</feature>
<feature type="transmembrane region" description="Helical" evidence="1">
    <location>
        <begin position="700"/>
        <end position="721"/>
    </location>
</feature>
<sequence length="788" mass="84370">MASEPHRRLAWLSSRPAAWLSPRPLAWLWAAILVGCTLLLAWQLRDGLPSDTRLTALLPEDRQASLIEQASAQLGQPFENRFVLLLAADDLPKASAALAERLSQLPDLACLDWRDVDLADADPSETLGDYRYRLLTPALQATIDADGGTTLIEPALERLFSPLGSPQPVRDPFGLLARWLNVQDDARIEAWQGLLTVRDGAGTRRALLAGQLAGSPYALPTQQALVAQLAAFERAHPKAELLQSGLIFHAAAGARQARSEISTIGLGAFAGLIVILLTVFRSPRTLVALLLPLIGGLLFALPLTLALFGRLHLLTLAFGASLIGVAIDYALHLQSDRAIRGASFRLRPLLPGLALGLASSLVAYLAQALTPLPGLRQMATFAALGLIGAWLCVVLWLPRLRLPAHPATARLAERLWRATTPRRRLSPGVALLGVALMLAIVAGRLEVNDSLRLLNPSSPQRLAEERQVQTLLGSDTGSHYLLVRAGDEAALLERLAALGDALDARIDAGLAIGYDNLAERVPPPAEQRANLARVRRLYGAPLAALVERAGLPPQTLTRARATLDDVPLLRVADWLAMPAGERDRRLWLGRVDAAGGDQAGMLAATLLLTGVDAPDEVAALQQLAAGDDAVSYVDRVARLSALLGELRRHIAGWVAAALAGLMLVLAWRYRRRAWRVAAPALGALLGVLTLFAIAGIPLNLFSQLGMLLVLGIGLDAGIFSAEHGRHPATWLAITLSTLTSVLAFGLLAFSATPALHNLGLTCLIGLTLVWLLVPWVRSPDMTTRQENA</sequence>
<evidence type="ECO:0000256" key="1">
    <source>
        <dbReference type="SAM" id="Phobius"/>
    </source>
</evidence>
<organism evidence="2 3">
    <name type="scientific">Modicisalibacter zincidurans</name>
    <dbReference type="NCBI Taxonomy" id="1178777"/>
    <lineage>
        <taxon>Bacteria</taxon>
        <taxon>Pseudomonadati</taxon>
        <taxon>Pseudomonadota</taxon>
        <taxon>Gammaproteobacteria</taxon>
        <taxon>Oceanospirillales</taxon>
        <taxon>Halomonadaceae</taxon>
        <taxon>Modicisalibacter</taxon>
    </lineage>
</organism>
<feature type="transmembrane region" description="Helical" evidence="1">
    <location>
        <begin position="728"/>
        <end position="749"/>
    </location>
</feature>
<keyword evidence="1" id="KW-0472">Membrane</keyword>